<dbReference type="RefSeq" id="WP_114841129.1">
    <property type="nucleotide sequence ID" value="NZ_CP031219.1"/>
</dbReference>
<name>A0AAX2AE58_9BACT</name>
<gene>
    <name evidence="2" type="ORF">CP985_09095</name>
</gene>
<accession>A0AAX2AE58</accession>
<keyword evidence="3" id="KW-1185">Reference proteome</keyword>
<evidence type="ECO:0000313" key="2">
    <source>
        <dbReference type="EMBL" id="RXK15307.1"/>
    </source>
</evidence>
<feature type="compositionally biased region" description="Polar residues" evidence="1">
    <location>
        <begin position="121"/>
        <end position="141"/>
    </location>
</feature>
<dbReference type="EMBL" id="NXID01000031">
    <property type="protein sequence ID" value="RXK15307.1"/>
    <property type="molecule type" value="Genomic_DNA"/>
</dbReference>
<dbReference type="Proteomes" id="UP000290092">
    <property type="component" value="Unassembled WGS sequence"/>
</dbReference>
<dbReference type="KEGG" id="amyt:AMYT_0657"/>
<reference evidence="2 3" key="1">
    <citation type="submission" date="2017-09" db="EMBL/GenBank/DDBJ databases">
        <title>Genomics of the genus Arcobacter.</title>
        <authorList>
            <person name="Perez-Cataluna A."/>
            <person name="Figueras M.J."/>
            <person name="Salas-Masso N."/>
        </authorList>
    </citation>
    <scope>NUCLEOTIDE SEQUENCE [LARGE SCALE GENOMIC DNA]</scope>
    <source>
        <strain evidence="2 3">CECT 7386</strain>
    </source>
</reference>
<feature type="compositionally biased region" description="Basic and acidic residues" evidence="1">
    <location>
        <begin position="142"/>
        <end position="158"/>
    </location>
</feature>
<dbReference type="AlphaFoldDB" id="A0AAX2AE58"/>
<proteinExistence type="predicted"/>
<sequence length="275" mass="31928">MKAYLFINQKAFISIANSKGKKVDYIDGALFDWINTFTHSEKALKKLIDNKLFIWVNYTAIREDNPMANITSNDVVGRRLNKLVELGILEKYLSKEDGNKVFFHITQFAYDYLLESRELPTQKSEPLPTQKSDNSKLNNSKLDSKEKNTKKRNLEHTENQNKISINEIIEFYKKNISSKNAKVKEQLSYNAIVLHQEHIDKIIQGLRNYALIKPKDEQYICNLQSFVRENIYLDYQMREQKKIKSTGPSVENTKAMIEQLYSTSPSGVIDCEVIS</sequence>
<protein>
    <submittedName>
        <fullName evidence="2">Uncharacterized protein</fullName>
    </submittedName>
</protein>
<feature type="region of interest" description="Disordered" evidence="1">
    <location>
        <begin position="121"/>
        <end position="158"/>
    </location>
</feature>
<organism evidence="2 3">
    <name type="scientific">Malaciobacter mytili LMG 24559</name>
    <dbReference type="NCBI Taxonomy" id="1032238"/>
    <lineage>
        <taxon>Bacteria</taxon>
        <taxon>Pseudomonadati</taxon>
        <taxon>Campylobacterota</taxon>
        <taxon>Epsilonproteobacteria</taxon>
        <taxon>Campylobacterales</taxon>
        <taxon>Arcobacteraceae</taxon>
        <taxon>Malaciobacter</taxon>
    </lineage>
</organism>
<evidence type="ECO:0000313" key="3">
    <source>
        <dbReference type="Proteomes" id="UP000290092"/>
    </source>
</evidence>
<evidence type="ECO:0000256" key="1">
    <source>
        <dbReference type="SAM" id="MobiDB-lite"/>
    </source>
</evidence>
<comment type="caution">
    <text evidence="2">The sequence shown here is derived from an EMBL/GenBank/DDBJ whole genome shotgun (WGS) entry which is preliminary data.</text>
</comment>